<dbReference type="InterPro" id="IPR036390">
    <property type="entry name" value="WH_DNA-bd_sf"/>
</dbReference>
<evidence type="ECO:0000313" key="6">
    <source>
        <dbReference type="Proteomes" id="UP000228593"/>
    </source>
</evidence>
<dbReference type="InterPro" id="IPR011711">
    <property type="entry name" value="GntR_C"/>
</dbReference>
<gene>
    <name evidence="5" type="ORF">CR103_17880</name>
</gene>
<protein>
    <submittedName>
        <fullName evidence="5">GntR family transcriptional regulator</fullName>
    </submittedName>
</protein>
<dbReference type="EMBL" id="PDOB01000035">
    <property type="protein sequence ID" value="PIL38491.1"/>
    <property type="molecule type" value="Genomic_DNA"/>
</dbReference>
<keyword evidence="2" id="KW-0238">DNA-binding</keyword>
<dbReference type="InterPro" id="IPR000524">
    <property type="entry name" value="Tscrpt_reg_HTH_GntR"/>
</dbReference>
<dbReference type="Pfam" id="PF07729">
    <property type="entry name" value="FCD"/>
    <property type="match status" value="1"/>
</dbReference>
<dbReference type="SUPFAM" id="SSF48008">
    <property type="entry name" value="GntR ligand-binding domain-like"/>
    <property type="match status" value="1"/>
</dbReference>
<dbReference type="SUPFAM" id="SSF46785">
    <property type="entry name" value="Winged helix' DNA-binding domain"/>
    <property type="match status" value="1"/>
</dbReference>
<comment type="caution">
    <text evidence="5">The sequence shown here is derived from an EMBL/GenBank/DDBJ whole genome shotgun (WGS) entry which is preliminary data.</text>
</comment>
<dbReference type="RefSeq" id="WP_099917298.1">
    <property type="nucleotide sequence ID" value="NZ_BMHS01000029.1"/>
</dbReference>
<dbReference type="PANTHER" id="PTHR43537:SF45">
    <property type="entry name" value="GNTR FAMILY REGULATORY PROTEIN"/>
    <property type="match status" value="1"/>
</dbReference>
<dbReference type="Gene3D" id="1.20.120.530">
    <property type="entry name" value="GntR ligand-binding domain-like"/>
    <property type="match status" value="1"/>
</dbReference>
<dbReference type="OrthoDB" id="9799812at2"/>
<feature type="domain" description="HTH gntR-type" evidence="4">
    <location>
        <begin position="12"/>
        <end position="79"/>
    </location>
</feature>
<dbReference type="SMART" id="SM00345">
    <property type="entry name" value="HTH_GNTR"/>
    <property type="match status" value="1"/>
</dbReference>
<dbReference type="Proteomes" id="UP000228593">
    <property type="component" value="Unassembled WGS sequence"/>
</dbReference>
<dbReference type="GO" id="GO:0003700">
    <property type="term" value="F:DNA-binding transcription factor activity"/>
    <property type="evidence" value="ECO:0007669"/>
    <property type="project" value="InterPro"/>
</dbReference>
<evidence type="ECO:0000256" key="1">
    <source>
        <dbReference type="ARBA" id="ARBA00023015"/>
    </source>
</evidence>
<evidence type="ECO:0000256" key="2">
    <source>
        <dbReference type="ARBA" id="ARBA00023125"/>
    </source>
</evidence>
<dbReference type="Gene3D" id="1.10.10.10">
    <property type="entry name" value="Winged helix-like DNA-binding domain superfamily/Winged helix DNA-binding domain"/>
    <property type="match status" value="1"/>
</dbReference>
<dbReference type="CDD" id="cd07377">
    <property type="entry name" value="WHTH_GntR"/>
    <property type="match status" value="1"/>
</dbReference>
<dbReference type="InterPro" id="IPR008920">
    <property type="entry name" value="TF_FadR/GntR_C"/>
</dbReference>
<keyword evidence="1" id="KW-0805">Transcription regulation</keyword>
<evidence type="ECO:0000259" key="4">
    <source>
        <dbReference type="PROSITE" id="PS50949"/>
    </source>
</evidence>
<sequence length="235" mass="25528">MLSALTKIQSRPDLVDEVYKSLLDAISDGSLAPGTRITQEEIAESMAVSRSPVLQALRLLKKDGLVQDAPGRGIVIADMDAQWIGNLYQVRGALDALGARLAAARKIDIGTEIIAAGRLAVRGKDVKAMIEADIAFHGAIYQASGNSLIVATTQVHWAHLRRVMGAALQSPERRESIWDDHEAIADAIAAGQVELAGELCERHANFARENLMARMQELKPEPIAVPRRKTPWQEG</sequence>
<dbReference type="GO" id="GO:0003677">
    <property type="term" value="F:DNA binding"/>
    <property type="evidence" value="ECO:0007669"/>
    <property type="project" value="UniProtKB-KW"/>
</dbReference>
<proteinExistence type="predicted"/>
<dbReference type="AlphaFoldDB" id="A0A2G8SXK6"/>
<organism evidence="5 6">
    <name type="scientific">Massilia psychrophila</name>
    <dbReference type="NCBI Taxonomy" id="1603353"/>
    <lineage>
        <taxon>Bacteria</taxon>
        <taxon>Pseudomonadati</taxon>
        <taxon>Pseudomonadota</taxon>
        <taxon>Betaproteobacteria</taxon>
        <taxon>Burkholderiales</taxon>
        <taxon>Oxalobacteraceae</taxon>
        <taxon>Telluria group</taxon>
        <taxon>Massilia</taxon>
    </lineage>
</organism>
<dbReference type="InterPro" id="IPR036388">
    <property type="entry name" value="WH-like_DNA-bd_sf"/>
</dbReference>
<name>A0A2G8SXK6_9BURK</name>
<keyword evidence="6" id="KW-1185">Reference proteome</keyword>
<evidence type="ECO:0000313" key="5">
    <source>
        <dbReference type="EMBL" id="PIL38491.1"/>
    </source>
</evidence>
<dbReference type="PANTHER" id="PTHR43537">
    <property type="entry name" value="TRANSCRIPTIONAL REGULATOR, GNTR FAMILY"/>
    <property type="match status" value="1"/>
</dbReference>
<dbReference type="PROSITE" id="PS50949">
    <property type="entry name" value="HTH_GNTR"/>
    <property type="match status" value="1"/>
</dbReference>
<evidence type="ECO:0000256" key="3">
    <source>
        <dbReference type="ARBA" id="ARBA00023163"/>
    </source>
</evidence>
<reference evidence="5 6" key="1">
    <citation type="submission" date="2017-10" db="EMBL/GenBank/DDBJ databases">
        <title>Massilia psychrophilum sp. nov., a novel purple-pigmented bacterium isolated from Tianshan glacier, Xinjiang Municipality, China.</title>
        <authorList>
            <person name="Wang H."/>
        </authorList>
    </citation>
    <scope>NUCLEOTIDE SEQUENCE [LARGE SCALE GENOMIC DNA]</scope>
    <source>
        <strain evidence="5 6">JCM 30813</strain>
    </source>
</reference>
<dbReference type="Pfam" id="PF00392">
    <property type="entry name" value="GntR"/>
    <property type="match status" value="1"/>
</dbReference>
<keyword evidence="3" id="KW-0804">Transcription</keyword>
<accession>A0A2G8SXK6</accession>
<dbReference type="SMART" id="SM00895">
    <property type="entry name" value="FCD"/>
    <property type="match status" value="1"/>
</dbReference>